<dbReference type="InterPro" id="IPR010310">
    <property type="entry name" value="T7SS_ESAT-6-like"/>
</dbReference>
<name>A0A6G9XLF7_NOCBR</name>
<evidence type="ECO:0000313" key="3">
    <source>
        <dbReference type="Proteomes" id="UP000501705"/>
    </source>
</evidence>
<dbReference type="InterPro" id="IPR036689">
    <property type="entry name" value="ESAT-6-like_sf"/>
</dbReference>
<gene>
    <name evidence="2" type="ORF">F5X71_04940</name>
</gene>
<dbReference type="NCBIfam" id="TIGR03930">
    <property type="entry name" value="WXG100_ESAT6"/>
    <property type="match status" value="1"/>
</dbReference>
<dbReference type="RefSeq" id="WP_167460860.1">
    <property type="nucleotide sequence ID" value="NZ_CP046171.1"/>
</dbReference>
<dbReference type="Proteomes" id="UP000501705">
    <property type="component" value="Chromosome"/>
</dbReference>
<comment type="similarity">
    <text evidence="1">Belongs to the WXG100 family.</text>
</comment>
<proteinExistence type="inferred from homology"/>
<dbReference type="SUPFAM" id="SSF140453">
    <property type="entry name" value="EsxAB dimer-like"/>
    <property type="match status" value="1"/>
</dbReference>
<accession>A0A6G9XLF7</accession>
<dbReference type="AlphaFoldDB" id="A0A6G9XLF7"/>
<protein>
    <recommendedName>
        <fullName evidence="1">ESAT-6-like protein</fullName>
    </recommendedName>
</protein>
<organism evidence="2 3">
    <name type="scientific">Nocardia brasiliensis</name>
    <dbReference type="NCBI Taxonomy" id="37326"/>
    <lineage>
        <taxon>Bacteria</taxon>
        <taxon>Bacillati</taxon>
        <taxon>Actinomycetota</taxon>
        <taxon>Actinomycetes</taxon>
        <taxon>Mycobacteriales</taxon>
        <taxon>Nocardiaceae</taxon>
        <taxon>Nocardia</taxon>
    </lineage>
</organism>
<sequence>MAVNNPGTIASNFGEVSAGAQSIVTEARNVMSMLEDFHKQVTDFVTNYWKGDANDAFASLQAQWNTNVTQLNTTLETAGRLVDQGNTDLQTTDTTLAGLF</sequence>
<evidence type="ECO:0000313" key="2">
    <source>
        <dbReference type="EMBL" id="QIS01745.1"/>
    </source>
</evidence>
<evidence type="ECO:0000256" key="1">
    <source>
        <dbReference type="RuleBase" id="RU362001"/>
    </source>
</evidence>
<dbReference type="EMBL" id="CP046171">
    <property type="protein sequence ID" value="QIS01745.1"/>
    <property type="molecule type" value="Genomic_DNA"/>
</dbReference>
<reference evidence="2 3" key="1">
    <citation type="journal article" date="2019" name="ACS Chem. Biol.">
        <title>Identification and Mobilization of a Cryptic Antibiotic Biosynthesis Gene Locus from a Human-Pathogenic Nocardia Isolate.</title>
        <authorList>
            <person name="Herisse M."/>
            <person name="Ishida K."/>
            <person name="Porter J.L."/>
            <person name="Howden B."/>
            <person name="Hertweck C."/>
            <person name="Stinear T.P."/>
            <person name="Pidot S.J."/>
        </authorList>
    </citation>
    <scope>NUCLEOTIDE SEQUENCE [LARGE SCALE GENOMIC DNA]</scope>
    <source>
        <strain evidence="2 3">AUSMDU00024985</strain>
    </source>
</reference>
<dbReference type="Gene3D" id="1.10.287.1060">
    <property type="entry name" value="ESAT-6-like"/>
    <property type="match status" value="1"/>
</dbReference>
<dbReference type="Pfam" id="PF06013">
    <property type="entry name" value="WXG100"/>
    <property type="match status" value="1"/>
</dbReference>